<proteinExistence type="predicted"/>
<reference evidence="4 5" key="1">
    <citation type="journal article" date="2023" name="Plants (Basel)">
        <title>Bridging the Gap: Combining Genomics and Transcriptomics Approaches to Understand Stylosanthes scabra, an Orphan Legume from the Brazilian Caatinga.</title>
        <authorList>
            <person name="Ferreira-Neto J.R.C."/>
            <person name="da Silva M.D."/>
            <person name="Binneck E."/>
            <person name="de Melo N.F."/>
            <person name="da Silva R.H."/>
            <person name="de Melo A.L.T.M."/>
            <person name="Pandolfi V."/>
            <person name="Bustamante F.O."/>
            <person name="Brasileiro-Vidal A.C."/>
            <person name="Benko-Iseppon A.M."/>
        </authorList>
    </citation>
    <scope>NUCLEOTIDE SEQUENCE [LARGE SCALE GENOMIC DNA]</scope>
    <source>
        <tissue evidence="4">Leaves</tissue>
    </source>
</reference>
<feature type="compositionally biased region" description="Low complexity" evidence="3">
    <location>
        <begin position="421"/>
        <end position="430"/>
    </location>
</feature>
<evidence type="ECO:0000256" key="2">
    <source>
        <dbReference type="SAM" id="Coils"/>
    </source>
</evidence>
<comment type="caution">
    <text evidence="4">The sequence shown here is derived from an EMBL/GenBank/DDBJ whole genome shotgun (WGS) entry which is preliminary data.</text>
</comment>
<feature type="compositionally biased region" description="Pro residues" evidence="3">
    <location>
        <begin position="469"/>
        <end position="492"/>
    </location>
</feature>
<evidence type="ECO:0000313" key="4">
    <source>
        <dbReference type="EMBL" id="MED6169708.1"/>
    </source>
</evidence>
<feature type="coiled-coil region" evidence="2">
    <location>
        <begin position="593"/>
        <end position="620"/>
    </location>
</feature>
<protein>
    <recommendedName>
        <fullName evidence="6">Hydroxyproline-rich glycoprotein family protein</fullName>
    </recommendedName>
</protein>
<feature type="compositionally biased region" description="Basic and acidic residues" evidence="3">
    <location>
        <begin position="274"/>
        <end position="303"/>
    </location>
</feature>
<evidence type="ECO:0000256" key="1">
    <source>
        <dbReference type="ARBA" id="ARBA00023054"/>
    </source>
</evidence>
<keyword evidence="1 2" id="KW-0175">Coiled coil</keyword>
<feature type="compositionally biased region" description="Pro residues" evidence="3">
    <location>
        <begin position="451"/>
        <end position="460"/>
    </location>
</feature>
<feature type="region of interest" description="Disordered" evidence="3">
    <location>
        <begin position="20"/>
        <end position="40"/>
    </location>
</feature>
<name>A0ABU6VB30_9FABA</name>
<feature type="compositionally biased region" description="Basic and acidic residues" evidence="3">
    <location>
        <begin position="322"/>
        <end position="338"/>
    </location>
</feature>
<feature type="compositionally biased region" description="Pro residues" evidence="3">
    <location>
        <begin position="431"/>
        <end position="441"/>
    </location>
</feature>
<evidence type="ECO:0008006" key="6">
    <source>
        <dbReference type="Google" id="ProtNLM"/>
    </source>
</evidence>
<feature type="compositionally biased region" description="Pro residues" evidence="3">
    <location>
        <begin position="385"/>
        <end position="396"/>
    </location>
</feature>
<feature type="compositionally biased region" description="Low complexity" evidence="3">
    <location>
        <begin position="562"/>
        <end position="578"/>
    </location>
</feature>
<dbReference type="PANTHER" id="PTHR31342:SF53">
    <property type="entry name" value="GLYCOPROTEIN FAMILY PROTEIN, PUTATIVE-RELATED"/>
    <property type="match status" value="1"/>
</dbReference>
<keyword evidence="5" id="KW-1185">Reference proteome</keyword>
<evidence type="ECO:0000313" key="5">
    <source>
        <dbReference type="Proteomes" id="UP001341840"/>
    </source>
</evidence>
<feature type="region of interest" description="Disordered" evidence="3">
    <location>
        <begin position="551"/>
        <end position="580"/>
    </location>
</feature>
<dbReference type="PANTHER" id="PTHR31342">
    <property type="entry name" value="PROTEIN CHUP1, CHLOROPLASTIC"/>
    <property type="match status" value="1"/>
</dbReference>
<gene>
    <name evidence="4" type="ORF">PIB30_023732</name>
</gene>
<dbReference type="Proteomes" id="UP001341840">
    <property type="component" value="Unassembled WGS sequence"/>
</dbReference>
<dbReference type="EMBL" id="JASCZI010151118">
    <property type="protein sequence ID" value="MED6169708.1"/>
    <property type="molecule type" value="Genomic_DNA"/>
</dbReference>
<feature type="region of interest" description="Disordered" evidence="3">
    <location>
        <begin position="271"/>
        <end position="524"/>
    </location>
</feature>
<dbReference type="InterPro" id="IPR040265">
    <property type="entry name" value="CHUP1/IPGA1-like"/>
</dbReference>
<feature type="compositionally biased region" description="Pro residues" evidence="3">
    <location>
        <begin position="409"/>
        <end position="420"/>
    </location>
</feature>
<organism evidence="4 5">
    <name type="scientific">Stylosanthes scabra</name>
    <dbReference type="NCBI Taxonomy" id="79078"/>
    <lineage>
        <taxon>Eukaryota</taxon>
        <taxon>Viridiplantae</taxon>
        <taxon>Streptophyta</taxon>
        <taxon>Embryophyta</taxon>
        <taxon>Tracheophyta</taxon>
        <taxon>Spermatophyta</taxon>
        <taxon>Magnoliopsida</taxon>
        <taxon>eudicotyledons</taxon>
        <taxon>Gunneridae</taxon>
        <taxon>Pentapetalae</taxon>
        <taxon>rosids</taxon>
        <taxon>fabids</taxon>
        <taxon>Fabales</taxon>
        <taxon>Fabaceae</taxon>
        <taxon>Papilionoideae</taxon>
        <taxon>50 kb inversion clade</taxon>
        <taxon>dalbergioids sensu lato</taxon>
        <taxon>Dalbergieae</taxon>
        <taxon>Pterocarpus clade</taxon>
        <taxon>Stylosanthes</taxon>
    </lineage>
</organism>
<accession>A0ABU6VB30</accession>
<evidence type="ECO:0000256" key="3">
    <source>
        <dbReference type="SAM" id="MobiDB-lite"/>
    </source>
</evidence>
<feature type="coiled-coil region" evidence="2">
    <location>
        <begin position="690"/>
        <end position="724"/>
    </location>
</feature>
<sequence length="807" mass="88737">MASSRLCGFPLLYRRKSCDHMKGSNNPPKKPLSKAQNEGKKGESMEWSFVSADQLMLMIEVHKKILVFRDIIDLAPLNTSISLRDMVITTLGDLQGLYPGIILRNKVSRIKDRSTDQALAYFCEALKSIGESWIMNSDCIYSSNYVFPSCKDKNNMRQLGETMLATLDCMIKIANDKFDIMEEDDHKNEFGSFGKATPTYGSPSFHGGSFFCSSSPATPRGVLPEPIKYTARTADNSPRSSGASPLRSLRIQSLGKLNPIDLKRLSFHMSPPHKAIENKKMEKEPSREMEVDHKDGKSEKNDTSEGLVFSMETSDKSNTTNSDHRECDEAQAMEEGKEMSQSPKPLETTAMLMQETAQFVPSSNSPPLPPVEPETNVMQLNKTMAPPPPPPPPPSISSPKLEKSFVVPNMPPPPPPPPVPLSSSLSSVSSLPPPPPPPPVPLSSSSSSVSSPPPPPPPVMPLKAGSVSSPPPPPPPVVPLKPGSVPPPPPPMSLKSGAAPAPPPPLPRGNGVTAPPPPPPGVGRCLRPKATTKLKRSTQLGNLYRTLKGKVEGSSLKGKSCGGRNSSNGASSSGGKQSMADALAEMTKRSSYFQQIEEDVQKYAKQIMELRSAITNYKTNDMTALVKFHQDVESVLEKLTDESQVLSRFEGFPLKKLEAMRMAAALYNKLNSILNELQNWNIVSPVNQLLEKTERYFNKIKTELDALERTKDEESKKFKGHNIEFDFHILIKIKEAMVDVSSNCMELALKERRSDNSDGKRKECGKLLWRAFQFTFKVYTFAGGIDDRADKLTRELAMEIESDPNQQ</sequence>